<keyword evidence="4" id="KW-0285">Flavoprotein</keyword>
<dbReference type="InterPro" id="IPR036188">
    <property type="entry name" value="FAD/NAD-bd_sf"/>
</dbReference>
<name>A0A6A6UIT5_9PEZI</name>
<dbReference type="Pfam" id="PF00732">
    <property type="entry name" value="GMC_oxred_N"/>
    <property type="match status" value="1"/>
</dbReference>
<dbReference type="PIRSF" id="PIRSF000137">
    <property type="entry name" value="Alcohol_oxidase"/>
    <property type="match status" value="1"/>
</dbReference>
<dbReference type="PROSITE" id="PS00623">
    <property type="entry name" value="GMC_OXRED_1"/>
    <property type="match status" value="1"/>
</dbReference>
<dbReference type="OrthoDB" id="269227at2759"/>
<dbReference type="SUPFAM" id="SSF54373">
    <property type="entry name" value="FAD-linked reductases, C-terminal domain"/>
    <property type="match status" value="1"/>
</dbReference>
<feature type="active site" description="Proton donor" evidence="2">
    <location>
        <position position="501"/>
    </location>
</feature>
<dbReference type="EMBL" id="MU004233">
    <property type="protein sequence ID" value="KAF2670804.1"/>
    <property type="molecule type" value="Genomic_DNA"/>
</dbReference>
<evidence type="ECO:0000256" key="2">
    <source>
        <dbReference type="PIRSR" id="PIRSR000137-1"/>
    </source>
</evidence>
<feature type="binding site" evidence="3">
    <location>
        <position position="236"/>
    </location>
    <ligand>
        <name>FAD</name>
        <dbReference type="ChEBI" id="CHEBI:57692"/>
    </ligand>
</feature>
<comment type="similarity">
    <text evidence="1 4">Belongs to the GMC oxidoreductase family.</text>
</comment>
<dbReference type="SUPFAM" id="SSF51905">
    <property type="entry name" value="FAD/NAD(P)-binding domain"/>
    <property type="match status" value="1"/>
</dbReference>
<proteinExistence type="inferred from homology"/>
<gene>
    <name evidence="7" type="ORF">BT63DRAFT_201866</name>
</gene>
<dbReference type="PROSITE" id="PS00624">
    <property type="entry name" value="GMC_OXRED_2"/>
    <property type="match status" value="1"/>
</dbReference>
<dbReference type="InterPro" id="IPR007867">
    <property type="entry name" value="GMC_OxRtase_C"/>
</dbReference>
<feature type="domain" description="Glucose-methanol-choline oxidoreductase N-terminal" evidence="5">
    <location>
        <begin position="89"/>
        <end position="112"/>
    </location>
</feature>
<keyword evidence="3 4" id="KW-0274">FAD</keyword>
<dbReference type="PANTHER" id="PTHR11552:SF134">
    <property type="entry name" value="GLUCOSE-METHANOL-CHOLINE OXIDOREDUCTASE N-TERMINAL DOMAIN-CONTAINING PROTEIN"/>
    <property type="match status" value="1"/>
</dbReference>
<feature type="domain" description="Glucose-methanol-choline oxidoreductase N-terminal" evidence="6">
    <location>
        <begin position="267"/>
        <end position="281"/>
    </location>
</feature>
<evidence type="ECO:0000313" key="8">
    <source>
        <dbReference type="Proteomes" id="UP000799302"/>
    </source>
</evidence>
<sequence length="570" mass="62591">MTPETDITKYDFIVVGSGPAGCILARRLADTPKKPSVLLLEAGTSECDPASLIVADRYDILTKYPEYNWNYRTVPQKALDNRILDCSRGKGLGGSSKINFACYTIGPKGDYDHWAKIVDDDFFNWENTRRRFQGIENYDTNVAPEYQQFANPGLHQHGNADGVYVYFPKTWEPGLTSMFAAAANCGISTNLDINSGDPIGLGMCPTAGKTGYRATGATVFLHNHPSNLTILSDTQVTGLILVGLRAIGVEADDKKYLARKEVILCAGAIDTPKLLMLSGIGPKAELDKHSIPIVKDLPGVGSNLEDHWLVPFVIQLKSSIPNPRLFITDPRAYAEAQARFNTNGTGPLASLHGCMPMGFLRPSAAMVNSEEYKSLQADVKERLKQSTVPTWEITTHTPPLIPDAIPKLHYLTALIIGHVPQSRGSIRLASTNPYDPPLCDPRILDHPFDQRNLIESARIVQEIFSDPSLQDDIEAALAAPKSSSEEDILAYGRQVAVTDWHPSCTARMGTDDDPMAVVDTHFRVKGIEALRVADMSVTPFLPSCHPMAVAYLIGDMCKERLALEYRLNIQ</sequence>
<comment type="cofactor">
    <cofactor evidence="3">
        <name>FAD</name>
        <dbReference type="ChEBI" id="CHEBI:57692"/>
    </cofactor>
</comment>
<organism evidence="7 8">
    <name type="scientific">Microthyrium microscopicum</name>
    <dbReference type="NCBI Taxonomy" id="703497"/>
    <lineage>
        <taxon>Eukaryota</taxon>
        <taxon>Fungi</taxon>
        <taxon>Dikarya</taxon>
        <taxon>Ascomycota</taxon>
        <taxon>Pezizomycotina</taxon>
        <taxon>Dothideomycetes</taxon>
        <taxon>Dothideomycetes incertae sedis</taxon>
        <taxon>Microthyriales</taxon>
        <taxon>Microthyriaceae</taxon>
        <taxon>Microthyrium</taxon>
    </lineage>
</organism>
<feature type="binding site" evidence="3">
    <location>
        <begin position="500"/>
        <end position="501"/>
    </location>
    <ligand>
        <name>FAD</name>
        <dbReference type="ChEBI" id="CHEBI:57692"/>
    </ligand>
</feature>
<dbReference type="GO" id="GO:0050660">
    <property type="term" value="F:flavin adenine dinucleotide binding"/>
    <property type="evidence" value="ECO:0007669"/>
    <property type="project" value="InterPro"/>
</dbReference>
<dbReference type="Gene3D" id="3.30.560.10">
    <property type="entry name" value="Glucose Oxidase, domain 3"/>
    <property type="match status" value="1"/>
</dbReference>
<evidence type="ECO:0000256" key="3">
    <source>
        <dbReference type="PIRSR" id="PIRSR000137-2"/>
    </source>
</evidence>
<evidence type="ECO:0000256" key="1">
    <source>
        <dbReference type="ARBA" id="ARBA00010790"/>
    </source>
</evidence>
<dbReference type="AlphaFoldDB" id="A0A6A6UIT5"/>
<evidence type="ECO:0000259" key="6">
    <source>
        <dbReference type="PROSITE" id="PS00624"/>
    </source>
</evidence>
<dbReference type="InterPro" id="IPR012132">
    <property type="entry name" value="GMC_OxRdtase"/>
</dbReference>
<dbReference type="PANTHER" id="PTHR11552">
    <property type="entry name" value="GLUCOSE-METHANOL-CHOLINE GMC OXIDOREDUCTASE"/>
    <property type="match status" value="1"/>
</dbReference>
<keyword evidence="8" id="KW-1185">Reference proteome</keyword>
<dbReference type="Pfam" id="PF05199">
    <property type="entry name" value="GMC_oxred_C"/>
    <property type="match status" value="1"/>
</dbReference>
<accession>A0A6A6UIT5</accession>
<dbReference type="InterPro" id="IPR000172">
    <property type="entry name" value="GMC_OxRdtase_N"/>
</dbReference>
<dbReference type="Gene3D" id="3.50.50.60">
    <property type="entry name" value="FAD/NAD(P)-binding domain"/>
    <property type="match status" value="1"/>
</dbReference>
<dbReference type="Proteomes" id="UP000799302">
    <property type="component" value="Unassembled WGS sequence"/>
</dbReference>
<protein>
    <submittedName>
        <fullName evidence="7">Alcohol oxidase</fullName>
    </submittedName>
</protein>
<dbReference type="GO" id="GO:0016614">
    <property type="term" value="F:oxidoreductase activity, acting on CH-OH group of donors"/>
    <property type="evidence" value="ECO:0007669"/>
    <property type="project" value="InterPro"/>
</dbReference>
<reference evidence="7" key="1">
    <citation type="journal article" date="2020" name="Stud. Mycol.">
        <title>101 Dothideomycetes genomes: a test case for predicting lifestyles and emergence of pathogens.</title>
        <authorList>
            <person name="Haridas S."/>
            <person name="Albert R."/>
            <person name="Binder M."/>
            <person name="Bloem J."/>
            <person name="Labutti K."/>
            <person name="Salamov A."/>
            <person name="Andreopoulos B."/>
            <person name="Baker S."/>
            <person name="Barry K."/>
            <person name="Bills G."/>
            <person name="Bluhm B."/>
            <person name="Cannon C."/>
            <person name="Castanera R."/>
            <person name="Culley D."/>
            <person name="Daum C."/>
            <person name="Ezra D."/>
            <person name="Gonzalez J."/>
            <person name="Henrissat B."/>
            <person name="Kuo A."/>
            <person name="Liang C."/>
            <person name="Lipzen A."/>
            <person name="Lutzoni F."/>
            <person name="Magnuson J."/>
            <person name="Mondo S."/>
            <person name="Nolan M."/>
            <person name="Ohm R."/>
            <person name="Pangilinan J."/>
            <person name="Park H.-J."/>
            <person name="Ramirez L."/>
            <person name="Alfaro M."/>
            <person name="Sun H."/>
            <person name="Tritt A."/>
            <person name="Yoshinaga Y."/>
            <person name="Zwiers L.-H."/>
            <person name="Turgeon B."/>
            <person name="Goodwin S."/>
            <person name="Spatafora J."/>
            <person name="Crous P."/>
            <person name="Grigoriev I."/>
        </authorList>
    </citation>
    <scope>NUCLEOTIDE SEQUENCE</scope>
    <source>
        <strain evidence="7">CBS 115976</strain>
    </source>
</reference>
<evidence type="ECO:0000259" key="5">
    <source>
        <dbReference type="PROSITE" id="PS00623"/>
    </source>
</evidence>
<evidence type="ECO:0000313" key="7">
    <source>
        <dbReference type="EMBL" id="KAF2670804.1"/>
    </source>
</evidence>
<feature type="active site" description="Proton acceptor" evidence="2">
    <location>
        <position position="545"/>
    </location>
</feature>
<evidence type="ECO:0000256" key="4">
    <source>
        <dbReference type="RuleBase" id="RU003968"/>
    </source>
</evidence>